<dbReference type="Proteomes" id="UP001472677">
    <property type="component" value="Unassembled WGS sequence"/>
</dbReference>
<accession>A0ABR2B129</accession>
<name>A0ABR2B129_9ROSI</name>
<reference evidence="2 3" key="1">
    <citation type="journal article" date="2024" name="G3 (Bethesda)">
        <title>Genome assembly of Hibiscus sabdariffa L. provides insights into metabolisms of medicinal natural products.</title>
        <authorList>
            <person name="Kim T."/>
        </authorList>
    </citation>
    <scope>NUCLEOTIDE SEQUENCE [LARGE SCALE GENOMIC DNA]</scope>
    <source>
        <strain evidence="2">TK-2024</strain>
        <tissue evidence="2">Old leaves</tissue>
    </source>
</reference>
<evidence type="ECO:0000313" key="3">
    <source>
        <dbReference type="Proteomes" id="UP001472677"/>
    </source>
</evidence>
<keyword evidence="3" id="KW-1185">Reference proteome</keyword>
<gene>
    <name evidence="2" type="ORF">V6N12_013948</name>
</gene>
<evidence type="ECO:0000313" key="2">
    <source>
        <dbReference type="EMBL" id="KAK8500424.1"/>
    </source>
</evidence>
<evidence type="ECO:0000256" key="1">
    <source>
        <dbReference type="SAM" id="MobiDB-lite"/>
    </source>
</evidence>
<sequence>MFLGVGGDGTRLESEEDLSSSDPEQEGLDIQSSNQKRFPSSNRFLGSFRAGLIKPSIEESLAASPGIADVILSIRSLGIVDDELVIQSKG</sequence>
<dbReference type="EMBL" id="JBBPBM010000217">
    <property type="protein sequence ID" value="KAK8500424.1"/>
    <property type="molecule type" value="Genomic_DNA"/>
</dbReference>
<comment type="caution">
    <text evidence="2">The sequence shown here is derived from an EMBL/GenBank/DDBJ whole genome shotgun (WGS) entry which is preliminary data.</text>
</comment>
<proteinExistence type="predicted"/>
<feature type="region of interest" description="Disordered" evidence="1">
    <location>
        <begin position="1"/>
        <end position="40"/>
    </location>
</feature>
<organism evidence="2 3">
    <name type="scientific">Hibiscus sabdariffa</name>
    <name type="common">roselle</name>
    <dbReference type="NCBI Taxonomy" id="183260"/>
    <lineage>
        <taxon>Eukaryota</taxon>
        <taxon>Viridiplantae</taxon>
        <taxon>Streptophyta</taxon>
        <taxon>Embryophyta</taxon>
        <taxon>Tracheophyta</taxon>
        <taxon>Spermatophyta</taxon>
        <taxon>Magnoliopsida</taxon>
        <taxon>eudicotyledons</taxon>
        <taxon>Gunneridae</taxon>
        <taxon>Pentapetalae</taxon>
        <taxon>rosids</taxon>
        <taxon>malvids</taxon>
        <taxon>Malvales</taxon>
        <taxon>Malvaceae</taxon>
        <taxon>Malvoideae</taxon>
        <taxon>Hibiscus</taxon>
    </lineage>
</organism>
<feature type="compositionally biased region" description="Polar residues" evidence="1">
    <location>
        <begin position="30"/>
        <end position="40"/>
    </location>
</feature>
<protein>
    <submittedName>
        <fullName evidence="2">Uncharacterized protein</fullName>
    </submittedName>
</protein>
<feature type="compositionally biased region" description="Acidic residues" evidence="1">
    <location>
        <begin position="14"/>
        <end position="27"/>
    </location>
</feature>